<accession>A0A811LKM2</accession>
<sequence>MNQSFTTGFSTNEFVEDVVSASKELCNNDSHRVNASTESKIPKKTFNHEDNLSDNEFFSSGSCTIVLFDQDDDLNKANGQKDNCGRVTGKENQDVQAHRRKVAEALVNRLVAVAFLHAFEEAVKVPCIQEEVADLGTRQCIAAVLEACQGTAVDLEARRAAAADLGALHDVVADPEVFQGIVASPHRRKVLVLTLQI</sequence>
<organism evidence="1 2">
    <name type="scientific">Bursaphelenchus okinawaensis</name>
    <dbReference type="NCBI Taxonomy" id="465554"/>
    <lineage>
        <taxon>Eukaryota</taxon>
        <taxon>Metazoa</taxon>
        <taxon>Ecdysozoa</taxon>
        <taxon>Nematoda</taxon>
        <taxon>Chromadorea</taxon>
        <taxon>Rhabditida</taxon>
        <taxon>Tylenchina</taxon>
        <taxon>Tylenchomorpha</taxon>
        <taxon>Aphelenchoidea</taxon>
        <taxon>Aphelenchoididae</taxon>
        <taxon>Bursaphelenchus</taxon>
    </lineage>
</organism>
<proteinExistence type="predicted"/>
<name>A0A811LKM2_9BILA</name>
<dbReference type="Proteomes" id="UP000614601">
    <property type="component" value="Unassembled WGS sequence"/>
</dbReference>
<gene>
    <name evidence="1" type="ORF">BOKJ2_LOCUS12560</name>
</gene>
<evidence type="ECO:0000313" key="2">
    <source>
        <dbReference type="Proteomes" id="UP000614601"/>
    </source>
</evidence>
<reference evidence="1" key="1">
    <citation type="submission" date="2020-09" db="EMBL/GenBank/DDBJ databases">
        <authorList>
            <person name="Kikuchi T."/>
        </authorList>
    </citation>
    <scope>NUCLEOTIDE SEQUENCE</scope>
    <source>
        <strain evidence="1">SH1</strain>
    </source>
</reference>
<dbReference type="AlphaFoldDB" id="A0A811LKM2"/>
<dbReference type="Proteomes" id="UP000783686">
    <property type="component" value="Unassembled WGS sequence"/>
</dbReference>
<dbReference type="EMBL" id="CAJFCW020000006">
    <property type="protein sequence ID" value="CAG9124229.1"/>
    <property type="molecule type" value="Genomic_DNA"/>
</dbReference>
<comment type="caution">
    <text evidence="1">The sequence shown here is derived from an EMBL/GenBank/DDBJ whole genome shotgun (WGS) entry which is preliminary data.</text>
</comment>
<keyword evidence="2" id="KW-1185">Reference proteome</keyword>
<evidence type="ECO:0000313" key="1">
    <source>
        <dbReference type="EMBL" id="CAD5228202.1"/>
    </source>
</evidence>
<protein>
    <submittedName>
        <fullName evidence="1">Uncharacterized protein</fullName>
    </submittedName>
</protein>
<dbReference type="EMBL" id="CAJFDH010000006">
    <property type="protein sequence ID" value="CAD5228202.1"/>
    <property type="molecule type" value="Genomic_DNA"/>
</dbReference>